<feature type="compositionally biased region" description="Basic and acidic residues" evidence="1">
    <location>
        <begin position="98"/>
        <end position="107"/>
    </location>
</feature>
<comment type="caution">
    <text evidence="2">The sequence shown here is derived from an EMBL/GenBank/DDBJ whole genome shotgun (WGS) entry which is preliminary data.</text>
</comment>
<dbReference type="EMBL" id="BOOP01000047">
    <property type="protein sequence ID" value="GII42789.1"/>
    <property type="molecule type" value="Genomic_DNA"/>
</dbReference>
<keyword evidence="3" id="KW-1185">Reference proteome</keyword>
<sequence length="122" mass="13986">MGTAPEVSFSELAKETKYTSELGPQIYEPSRHRDPRIFGRGWVFVAHESATSRREDRHRIDHHGVESAVEIIQAERHPLERLSTHRFLLQTAHDALRVTGDRTDPRATHVGIRPTEKHHDAP</sequence>
<evidence type="ECO:0000313" key="3">
    <source>
        <dbReference type="Proteomes" id="UP000622547"/>
    </source>
</evidence>
<protein>
    <submittedName>
        <fullName evidence="2">Uncharacterized protein</fullName>
    </submittedName>
</protein>
<dbReference type="RefSeq" id="WP_204078203.1">
    <property type="nucleotide sequence ID" value="NZ_BOOP01000047.1"/>
</dbReference>
<dbReference type="AlphaFoldDB" id="A0A8J3UC81"/>
<dbReference type="Proteomes" id="UP000622547">
    <property type="component" value="Unassembled WGS sequence"/>
</dbReference>
<reference evidence="2 3" key="1">
    <citation type="submission" date="2021-01" db="EMBL/GenBank/DDBJ databases">
        <title>Whole genome shotgun sequence of Planotetraspora phitsanulokensis NBRC 104273.</title>
        <authorList>
            <person name="Komaki H."/>
            <person name="Tamura T."/>
        </authorList>
    </citation>
    <scope>NUCLEOTIDE SEQUENCE [LARGE SCALE GENOMIC DNA]</scope>
    <source>
        <strain evidence="2 3">NBRC 104273</strain>
    </source>
</reference>
<name>A0A8J3UC81_9ACTN</name>
<accession>A0A8J3UC81</accession>
<feature type="region of interest" description="Disordered" evidence="1">
    <location>
        <begin position="1"/>
        <end position="32"/>
    </location>
</feature>
<evidence type="ECO:0000313" key="2">
    <source>
        <dbReference type="EMBL" id="GII42789.1"/>
    </source>
</evidence>
<proteinExistence type="predicted"/>
<organism evidence="2 3">
    <name type="scientific">Planotetraspora phitsanulokensis</name>
    <dbReference type="NCBI Taxonomy" id="575192"/>
    <lineage>
        <taxon>Bacteria</taxon>
        <taxon>Bacillati</taxon>
        <taxon>Actinomycetota</taxon>
        <taxon>Actinomycetes</taxon>
        <taxon>Streptosporangiales</taxon>
        <taxon>Streptosporangiaceae</taxon>
        <taxon>Planotetraspora</taxon>
    </lineage>
</organism>
<feature type="region of interest" description="Disordered" evidence="1">
    <location>
        <begin position="98"/>
        <end position="122"/>
    </location>
</feature>
<evidence type="ECO:0000256" key="1">
    <source>
        <dbReference type="SAM" id="MobiDB-lite"/>
    </source>
</evidence>
<gene>
    <name evidence="2" type="ORF">Pph01_77920</name>
</gene>